<dbReference type="Proteomes" id="UP000298285">
    <property type="component" value="Unassembled WGS sequence"/>
</dbReference>
<dbReference type="InterPro" id="IPR041662">
    <property type="entry name" value="SusD-like_2"/>
</dbReference>
<dbReference type="RefSeq" id="WP_135104919.1">
    <property type="nucleotide sequence ID" value="NZ_JADGKW010000002.1"/>
</dbReference>
<name>A0A4Y9INL3_9BACT</name>
<proteinExistence type="predicted"/>
<evidence type="ECO:0000313" key="2">
    <source>
        <dbReference type="EMBL" id="TFU89931.1"/>
    </source>
</evidence>
<dbReference type="EMBL" id="SPPK01000002">
    <property type="protein sequence ID" value="TFU89931.1"/>
    <property type="molecule type" value="Genomic_DNA"/>
</dbReference>
<dbReference type="AlphaFoldDB" id="A0A4Y9INL3"/>
<accession>A0A4Y9INL3</accession>
<keyword evidence="2" id="KW-0449">Lipoprotein</keyword>
<dbReference type="InterPro" id="IPR011990">
    <property type="entry name" value="TPR-like_helical_dom_sf"/>
</dbReference>
<comment type="caution">
    <text evidence="2">The sequence shown here is derived from an EMBL/GenBank/DDBJ whole genome shotgun (WGS) entry which is preliminary data.</text>
</comment>
<dbReference type="OrthoDB" id="1387301at2"/>
<protein>
    <submittedName>
        <fullName evidence="2">SusD/RagB family nutrient-binding outer membrane lipoprotein</fullName>
    </submittedName>
</protein>
<reference evidence="2 3" key="1">
    <citation type="submission" date="2019-03" db="EMBL/GenBank/DDBJ databases">
        <title>Diversity of the mouse oral microbiome.</title>
        <authorList>
            <person name="Joseph S."/>
            <person name="Aduse-Opoku J."/>
            <person name="Curtis M."/>
            <person name="Wade W."/>
            <person name="Hashim A."/>
        </authorList>
    </citation>
    <scope>NUCLEOTIDE SEQUENCE [LARGE SCALE GENOMIC DNA]</scope>
    <source>
        <strain evidence="2 3">P11</strain>
    </source>
</reference>
<evidence type="ECO:0000256" key="1">
    <source>
        <dbReference type="SAM" id="SignalP"/>
    </source>
</evidence>
<dbReference type="Gene3D" id="1.20.120.840">
    <property type="entry name" value="SusD-like, tetratrico peptide repeats domain"/>
    <property type="match status" value="1"/>
</dbReference>
<feature type="chain" id="PRO_5021290889" evidence="1">
    <location>
        <begin position="19"/>
        <end position="477"/>
    </location>
</feature>
<organism evidence="2 3">
    <name type="scientific">Dysgonomonas mossii</name>
    <dbReference type="NCBI Taxonomy" id="163665"/>
    <lineage>
        <taxon>Bacteria</taxon>
        <taxon>Pseudomonadati</taxon>
        <taxon>Bacteroidota</taxon>
        <taxon>Bacteroidia</taxon>
        <taxon>Bacteroidales</taxon>
        <taxon>Dysgonomonadaceae</taxon>
        <taxon>Dysgonomonas</taxon>
    </lineage>
</organism>
<dbReference type="SUPFAM" id="SSF48452">
    <property type="entry name" value="TPR-like"/>
    <property type="match status" value="1"/>
</dbReference>
<dbReference type="Gene3D" id="1.25.40.390">
    <property type="match status" value="2"/>
</dbReference>
<keyword evidence="1" id="KW-0732">Signal</keyword>
<evidence type="ECO:0000313" key="3">
    <source>
        <dbReference type="Proteomes" id="UP000298285"/>
    </source>
</evidence>
<dbReference type="PROSITE" id="PS51257">
    <property type="entry name" value="PROKAR_LIPOPROTEIN"/>
    <property type="match status" value="1"/>
</dbReference>
<dbReference type="Pfam" id="PF12771">
    <property type="entry name" value="SusD-like_2"/>
    <property type="match status" value="1"/>
</dbReference>
<sequence length="477" mass="52665">MKNRNFLLILLMSLGLFSCTESIMQDINEDKNHPADMASKFIITDVINNTSFSVIGSDFSFYASVYVEYNVGVHGQMYNAEIRIGEPTSATTYNNSWNNVYSNLLNLKKVIEKCSPGGSEESDTAVLGIAQVLSAYNLATLTDLMGDVPWTEALQPGVIWTPVLDKQQSLYEVINKLITDGIANLEKTSSVPVIGTQDPIYKGVASNWVKFAYGLKARLAMRLSKVKPDYDAVIDAANKSFTAKGEEALFKCGTIKNPFSIFLTDRKAMGASQSLHDKLVAKNDPRDGKFFKPYPGTSELIFAPNGNPNQVQGSYGVSALSTSTPTAPIYLMSYHELEFLKAEAYARKEDLINAKIHLKNAVITAFTNVGIDAEDATDYYTASIEPKLKNPADALKEIMMQKYLGLFEGESLETYNDIRRLKAMGEGDFIPLANTKNFPLRFTYGAEDVTTNKNVAEAYGDGSYVYTENVWWAGGSR</sequence>
<gene>
    <name evidence="2" type="ORF">E4T88_07915</name>
</gene>
<feature type="signal peptide" evidence="1">
    <location>
        <begin position="1"/>
        <end position="18"/>
    </location>
</feature>